<keyword evidence="5" id="KW-1185">Reference proteome</keyword>
<dbReference type="InterPro" id="IPR050698">
    <property type="entry name" value="MBL"/>
</dbReference>
<protein>
    <submittedName>
        <fullName evidence="4">MBL fold metallo-hydrolase</fullName>
    </submittedName>
</protein>
<dbReference type="GO" id="GO:0016787">
    <property type="term" value="F:hydrolase activity"/>
    <property type="evidence" value="ECO:0007669"/>
    <property type="project" value="UniProtKB-KW"/>
</dbReference>
<dbReference type="InterPro" id="IPR036866">
    <property type="entry name" value="RibonucZ/Hydroxyglut_hydro"/>
</dbReference>
<dbReference type="Gene3D" id="3.60.15.10">
    <property type="entry name" value="Ribonuclease Z/Hydroxyacylglutathione hydrolase-like"/>
    <property type="match status" value="1"/>
</dbReference>
<dbReference type="CDD" id="cd16295">
    <property type="entry name" value="TTHA0252-CPSF-like_MBL-fold"/>
    <property type="match status" value="1"/>
</dbReference>
<dbReference type="Pfam" id="PF07521">
    <property type="entry name" value="RMMBL"/>
    <property type="match status" value="1"/>
</dbReference>
<accession>A0AB35U720</accession>
<evidence type="ECO:0000313" key="5">
    <source>
        <dbReference type="Proteomes" id="UP001286174"/>
    </source>
</evidence>
<evidence type="ECO:0000259" key="3">
    <source>
        <dbReference type="SMART" id="SM01027"/>
    </source>
</evidence>
<comment type="caution">
    <text evidence="4">The sequence shown here is derived from an EMBL/GenBank/DDBJ whole genome shotgun (WGS) entry which is preliminary data.</text>
</comment>
<keyword evidence="1" id="KW-0378">Hydrolase</keyword>
<dbReference type="SMART" id="SM00849">
    <property type="entry name" value="Lactamase_B"/>
    <property type="match status" value="1"/>
</dbReference>
<dbReference type="Pfam" id="PF16661">
    <property type="entry name" value="Lactamase_B_6"/>
    <property type="match status" value="1"/>
</dbReference>
<dbReference type="RefSeq" id="WP_370595507.1">
    <property type="nucleotide sequence ID" value="NZ_JALBUR010000003.1"/>
</dbReference>
<dbReference type="EMBL" id="JALBUR010000003">
    <property type="protein sequence ID" value="MDX8418934.1"/>
    <property type="molecule type" value="Genomic_DNA"/>
</dbReference>
<dbReference type="Pfam" id="PF10996">
    <property type="entry name" value="Beta-Casp"/>
    <property type="match status" value="1"/>
</dbReference>
<dbReference type="InterPro" id="IPR001279">
    <property type="entry name" value="Metallo-B-lactamas"/>
</dbReference>
<reference evidence="4 5" key="1">
    <citation type="submission" date="2022-03" db="EMBL/GenBank/DDBJ databases">
        <title>Novel taxa within the pig intestine.</title>
        <authorList>
            <person name="Wylensek D."/>
            <person name="Bishof K."/>
            <person name="Afrizal A."/>
            <person name="Clavel T."/>
        </authorList>
    </citation>
    <scope>NUCLEOTIDE SEQUENCE [LARGE SCALE GENOMIC DNA]</scope>
    <source>
        <strain evidence="4 5">CLA-KB-P133</strain>
    </source>
</reference>
<dbReference type="AlphaFoldDB" id="A0AB35U720"/>
<organism evidence="4 5">
    <name type="scientific">Grylomicrobium aquisgranensis</name>
    <dbReference type="NCBI Taxonomy" id="2926318"/>
    <lineage>
        <taxon>Bacteria</taxon>
        <taxon>Bacillati</taxon>
        <taxon>Bacillota</taxon>
        <taxon>Erysipelotrichia</taxon>
        <taxon>Erysipelotrichales</taxon>
        <taxon>Erysipelotrichaceae</taxon>
        <taxon>Grylomicrobium</taxon>
    </lineage>
</organism>
<evidence type="ECO:0000313" key="4">
    <source>
        <dbReference type="EMBL" id="MDX8418934.1"/>
    </source>
</evidence>
<name>A0AB35U720_9FIRM</name>
<feature type="domain" description="Beta-Casp" evidence="3">
    <location>
        <begin position="236"/>
        <end position="360"/>
    </location>
</feature>
<dbReference type="InterPro" id="IPR022712">
    <property type="entry name" value="Beta_Casp"/>
</dbReference>
<evidence type="ECO:0000259" key="2">
    <source>
        <dbReference type="SMART" id="SM00849"/>
    </source>
</evidence>
<dbReference type="PANTHER" id="PTHR11203:SF37">
    <property type="entry name" value="INTEGRATOR COMPLEX SUBUNIT 11"/>
    <property type="match status" value="1"/>
</dbReference>
<proteinExistence type="predicted"/>
<dbReference type="InterPro" id="IPR011108">
    <property type="entry name" value="RMMBL"/>
</dbReference>
<dbReference type="GO" id="GO:0004521">
    <property type="term" value="F:RNA endonuclease activity"/>
    <property type="evidence" value="ECO:0007669"/>
    <property type="project" value="TreeGrafter"/>
</dbReference>
<sequence>MEFVFAGGAREVGGSCIYVRLKEMGILMDAGIHQSGSKDPLPDFQAVQQAGDVDAIIVSHAHMDHTGSLPVISKAYPGARIYMTPMTMDLTRILLADSLKLMNRAEGSVPLYSQDDVDAMMARVVPVPFETPYQIREGITFTFYPAGHIAGAACIYLMTPEGSIFYSGDVSGFAQETIEGIRIPRLRPDVGLFESTYGNRLHANRQGEEQKLIDTVSEAVRQGKKVLIPSFALGRSQEVLLILSRAMAKKQIPMVPVYVDGMVRDMTMAYLRYPTYLRAVLARKIMKGQNPFFHDAIQPVSNAMDRKELVHQKGPAIFVASSGMLTGGPSVTYAKELVPDENAVIIITGYQDEEAPGRTLLNMMDADQEEKDAVIDGTLLPVKCKVVQVGLSAHSDKSELLALMERLGCHQIVLVHGDEDAMSALGTELSGNLANHVYQPSTGTSLSFSFHHQRKQLPQQLSNTMHGTDIADPQQQKTLYAFWQQNYPYRTFTMQDLYAMYTGRTIHADQYDAQEEEQLQQFANIIENSVYFSRDARRMFLFRRNNEAEIAEQTKKKEPAMQDVQAELSELLKEIPYRKLGFYQDEKMVKIICDYPDAFDKTVLQNVDEKIFHDTGWHVSLHEAMNHQAADILLHNLFAGNVKKISYYEEKKEYVISLLDESKADPSFSELFTKTTGWKLAFGIPSGSAVSVPESSAVQDEMMILSHGKNPLEQNAAMTLIHAMFAGEDVKPYKLGIKTVSGVRCFEAAFLSPQLGLGKKELLQKCADDTGWNMHIAASVNQNAIQILLAQLCAQYGISLSKNPSYLAGEKTMEIRTVQEIPEEMKDRFHKETGLYLRKKI</sequence>
<gene>
    <name evidence="4" type="ORF">MOZ60_02365</name>
</gene>
<evidence type="ECO:0000256" key="1">
    <source>
        <dbReference type="ARBA" id="ARBA00022801"/>
    </source>
</evidence>
<dbReference type="SMART" id="SM01027">
    <property type="entry name" value="Beta-Casp"/>
    <property type="match status" value="1"/>
</dbReference>
<dbReference type="PANTHER" id="PTHR11203">
    <property type="entry name" value="CLEAVAGE AND POLYADENYLATION SPECIFICITY FACTOR FAMILY MEMBER"/>
    <property type="match status" value="1"/>
</dbReference>
<dbReference type="Proteomes" id="UP001286174">
    <property type="component" value="Unassembled WGS sequence"/>
</dbReference>
<feature type="domain" description="Metallo-beta-lactamase" evidence="2">
    <location>
        <begin position="13"/>
        <end position="224"/>
    </location>
</feature>
<dbReference type="SUPFAM" id="SSF56281">
    <property type="entry name" value="Metallo-hydrolase/oxidoreductase"/>
    <property type="match status" value="1"/>
</dbReference>
<dbReference type="Gene3D" id="3.40.50.10890">
    <property type="match status" value="1"/>
</dbReference>